<dbReference type="STRING" id="1586287.BBK82_30920"/>
<accession>A0A1B2HPZ2</accession>
<organism evidence="1 2">
    <name type="scientific">Lentzea guizhouensis</name>
    <dbReference type="NCBI Taxonomy" id="1586287"/>
    <lineage>
        <taxon>Bacteria</taxon>
        <taxon>Bacillati</taxon>
        <taxon>Actinomycetota</taxon>
        <taxon>Actinomycetes</taxon>
        <taxon>Pseudonocardiales</taxon>
        <taxon>Pseudonocardiaceae</taxon>
        <taxon>Lentzea</taxon>
    </lineage>
</organism>
<dbReference type="RefSeq" id="WP_065918140.1">
    <property type="nucleotide sequence ID" value="NZ_CP016793.1"/>
</dbReference>
<dbReference type="OrthoDB" id="3677101at2"/>
<protein>
    <submittedName>
        <fullName evidence="1">Uncharacterized protein</fullName>
    </submittedName>
</protein>
<gene>
    <name evidence="1" type="ORF">BBK82_30920</name>
</gene>
<keyword evidence="2" id="KW-1185">Reference proteome</keyword>
<dbReference type="KEGG" id="led:BBK82_30920"/>
<dbReference type="AlphaFoldDB" id="A0A1B2HPZ2"/>
<evidence type="ECO:0000313" key="1">
    <source>
        <dbReference type="EMBL" id="ANZ39799.1"/>
    </source>
</evidence>
<proteinExistence type="predicted"/>
<reference evidence="1 2" key="1">
    <citation type="submission" date="2016-07" db="EMBL/GenBank/DDBJ databases">
        <title>Complete genome sequence of the Lentzea guizhouensis DHS C013.</title>
        <authorList>
            <person name="Cao C."/>
        </authorList>
    </citation>
    <scope>NUCLEOTIDE SEQUENCE [LARGE SCALE GENOMIC DNA]</scope>
    <source>
        <strain evidence="1 2">DHS C013</strain>
    </source>
</reference>
<sequence length="262" mass="28559">MVNRFSGGVAAVIAATALVIVPVEAGADDRGGSVVITADQDCYEFAERTRITLDQARKLIPARYTAQESPDARGMVDVFMGDYACKSISLNGKPGRPTMVTMASVNLATRDGKPVPQGTAFPLWWGTDHKELARAVQRLGAPARVIEGKQSVKDIGGGKLHVTNAYWGDKVDHVRTAVVPDLSKAPLHRVITPTGYYQGERGEVQFVYDMKLHVVFGAADLTTVSHPRSDIVTQYGFPQVYQGPTDYLVGTWTLKIELKRRS</sequence>
<dbReference type="EMBL" id="CP016793">
    <property type="protein sequence ID" value="ANZ39799.1"/>
    <property type="molecule type" value="Genomic_DNA"/>
</dbReference>
<evidence type="ECO:0000313" key="2">
    <source>
        <dbReference type="Proteomes" id="UP000093053"/>
    </source>
</evidence>
<name>A0A1B2HPZ2_9PSEU</name>
<dbReference type="Proteomes" id="UP000093053">
    <property type="component" value="Chromosome"/>
</dbReference>